<dbReference type="Gene3D" id="1.10.10.10">
    <property type="entry name" value="Winged helix-like DNA-binding domain superfamily/Winged helix DNA-binding domain"/>
    <property type="match status" value="1"/>
</dbReference>
<evidence type="ECO:0000256" key="2">
    <source>
        <dbReference type="ARBA" id="ARBA00023125"/>
    </source>
</evidence>
<sequence length="283" mass="32891">MLIDNLKDESKYSSTERRIAKLLLEKGTETQDQTIRELAKEIYSNPSSFIRFAHKLGYKGWNDLKKQYLKELDYLLHQKNIDVNIPFTERDSFAGIATKVTETKISAMNDTLRLLDNKKINQFINMLYKANEIVIFAHSVNLLLAQEFQFKMRRINRRVKISNLSGEQEYDILNMNEQDCSLFISYSGSGFEKELELLKKRHINIAAITGLTNNSMNKMANYIFNIPSRERLYSQIGNYSTNTSISLLLDIIYSEIFARDFRKNYSHIVQTGKVANVRTIAKL</sequence>
<dbReference type="SUPFAM" id="SSF53697">
    <property type="entry name" value="SIS domain"/>
    <property type="match status" value="1"/>
</dbReference>
<feature type="domain" description="SIS" evidence="5">
    <location>
        <begin position="123"/>
        <end position="262"/>
    </location>
</feature>
<dbReference type="Pfam" id="PF01418">
    <property type="entry name" value="HTH_6"/>
    <property type="match status" value="1"/>
</dbReference>
<dbReference type="GO" id="GO:0003677">
    <property type="term" value="F:DNA binding"/>
    <property type="evidence" value="ECO:0007669"/>
    <property type="project" value="UniProtKB-KW"/>
</dbReference>
<comment type="caution">
    <text evidence="6">The sequence shown here is derived from an EMBL/GenBank/DDBJ whole genome shotgun (WGS) entry which is preliminary data.</text>
</comment>
<accession>A0ABS4MGK5</accession>
<dbReference type="CDD" id="cd05013">
    <property type="entry name" value="SIS_RpiR"/>
    <property type="match status" value="1"/>
</dbReference>
<dbReference type="PROSITE" id="PS51464">
    <property type="entry name" value="SIS"/>
    <property type="match status" value="1"/>
</dbReference>
<dbReference type="InterPro" id="IPR035472">
    <property type="entry name" value="RpiR-like_SIS"/>
</dbReference>
<dbReference type="Proteomes" id="UP001519292">
    <property type="component" value="Unassembled WGS sequence"/>
</dbReference>
<name>A0ABS4MGK5_9LACO</name>
<dbReference type="InterPro" id="IPR009057">
    <property type="entry name" value="Homeodomain-like_sf"/>
</dbReference>
<reference evidence="6 7" key="1">
    <citation type="submission" date="2021-03" db="EMBL/GenBank/DDBJ databases">
        <title>Genomic Encyclopedia of Type Strains, Phase IV (KMG-IV): sequencing the most valuable type-strain genomes for metagenomic binning, comparative biology and taxonomic classification.</title>
        <authorList>
            <person name="Goeker M."/>
        </authorList>
    </citation>
    <scope>NUCLEOTIDE SEQUENCE [LARGE SCALE GENOMIC DNA]</scope>
    <source>
        <strain evidence="6 7">DSM 101872</strain>
    </source>
</reference>
<dbReference type="InterPro" id="IPR000281">
    <property type="entry name" value="HTH_RpiR"/>
</dbReference>
<dbReference type="PANTHER" id="PTHR30514">
    <property type="entry name" value="GLUCOKINASE"/>
    <property type="match status" value="1"/>
</dbReference>
<dbReference type="InterPro" id="IPR047640">
    <property type="entry name" value="RpiR-like"/>
</dbReference>
<evidence type="ECO:0000259" key="5">
    <source>
        <dbReference type="PROSITE" id="PS51464"/>
    </source>
</evidence>
<dbReference type="InterPro" id="IPR036388">
    <property type="entry name" value="WH-like_DNA-bd_sf"/>
</dbReference>
<dbReference type="InterPro" id="IPR001347">
    <property type="entry name" value="SIS_dom"/>
</dbReference>
<dbReference type="PANTHER" id="PTHR30514:SF10">
    <property type="entry name" value="MURR_RPIR FAMILY TRANSCRIPTIONAL REGULATOR"/>
    <property type="match status" value="1"/>
</dbReference>
<gene>
    <name evidence="6" type="ORF">J2Z60_002009</name>
</gene>
<keyword evidence="3" id="KW-0804">Transcription</keyword>
<dbReference type="SUPFAM" id="SSF46689">
    <property type="entry name" value="Homeodomain-like"/>
    <property type="match status" value="1"/>
</dbReference>
<dbReference type="InterPro" id="IPR046348">
    <property type="entry name" value="SIS_dom_sf"/>
</dbReference>
<feature type="domain" description="HTH rpiR-type" evidence="4">
    <location>
        <begin position="1"/>
        <end position="75"/>
    </location>
</feature>
<evidence type="ECO:0000256" key="1">
    <source>
        <dbReference type="ARBA" id="ARBA00023015"/>
    </source>
</evidence>
<evidence type="ECO:0000313" key="6">
    <source>
        <dbReference type="EMBL" id="MBP2058818.1"/>
    </source>
</evidence>
<evidence type="ECO:0000256" key="3">
    <source>
        <dbReference type="ARBA" id="ARBA00023163"/>
    </source>
</evidence>
<dbReference type="Gene3D" id="3.40.50.10490">
    <property type="entry name" value="Glucose-6-phosphate isomerase like protein, domain 1"/>
    <property type="match status" value="1"/>
</dbReference>
<keyword evidence="2 6" id="KW-0238">DNA-binding</keyword>
<dbReference type="RefSeq" id="WP_209687535.1">
    <property type="nucleotide sequence ID" value="NZ_JAGGLU010000015.1"/>
</dbReference>
<proteinExistence type="predicted"/>
<dbReference type="EMBL" id="JAGGLU010000015">
    <property type="protein sequence ID" value="MBP2058818.1"/>
    <property type="molecule type" value="Genomic_DNA"/>
</dbReference>
<keyword evidence="1" id="KW-0805">Transcription regulation</keyword>
<evidence type="ECO:0000313" key="7">
    <source>
        <dbReference type="Proteomes" id="UP001519292"/>
    </source>
</evidence>
<dbReference type="PROSITE" id="PS51071">
    <property type="entry name" value="HTH_RPIR"/>
    <property type="match status" value="1"/>
</dbReference>
<keyword evidence="7" id="KW-1185">Reference proteome</keyword>
<protein>
    <submittedName>
        <fullName evidence="6">DNA-binding MurR/RpiR family transcriptional regulator</fullName>
    </submittedName>
</protein>
<organism evidence="6 7">
    <name type="scientific">Lactobacillus colini</name>
    <dbReference type="NCBI Taxonomy" id="1819254"/>
    <lineage>
        <taxon>Bacteria</taxon>
        <taxon>Bacillati</taxon>
        <taxon>Bacillota</taxon>
        <taxon>Bacilli</taxon>
        <taxon>Lactobacillales</taxon>
        <taxon>Lactobacillaceae</taxon>
        <taxon>Lactobacillus</taxon>
    </lineage>
</organism>
<dbReference type="Pfam" id="PF01380">
    <property type="entry name" value="SIS"/>
    <property type="match status" value="1"/>
</dbReference>
<evidence type="ECO:0000259" key="4">
    <source>
        <dbReference type="PROSITE" id="PS51071"/>
    </source>
</evidence>